<feature type="domain" description="Thiol:disulfide interchange protein DsbD N-terminal" evidence="2">
    <location>
        <begin position="39"/>
        <end position="143"/>
    </location>
</feature>
<feature type="signal peptide" evidence="1">
    <location>
        <begin position="1"/>
        <end position="20"/>
    </location>
</feature>
<dbReference type="InterPro" id="IPR028250">
    <property type="entry name" value="DsbDN"/>
</dbReference>
<sequence length="268" mass="28151">MKTPFAAFALSVLTALPLQAGDSFETPVTGEILHGWVQADGTRVAALHLRLAPGWKTYWRAPGDAGIPPQFDWSGSDNLRGVGITWPTPEVFLTAGMRTIGYTGDLVLPLSFAPRSAGAPISINARLDMGVCSDICVPHSMTLKAVINDNNQTPTPAIAAALAERPYSAKEAGVTASKCTLRPTDEGLEIEAHLTLPSTGGTETVVIEPGQAGLWMSETKATRRGNSLVAVGEMITSDGQPLALDRSQITITVLGSKHAVNIQGCKPG</sequence>
<dbReference type="Pfam" id="PF11412">
    <property type="entry name" value="DsbD_N"/>
    <property type="match status" value="1"/>
</dbReference>
<dbReference type="AlphaFoldDB" id="A0A7W6M794"/>
<evidence type="ECO:0000313" key="3">
    <source>
        <dbReference type="EMBL" id="MBB4173373.1"/>
    </source>
</evidence>
<protein>
    <submittedName>
        <fullName evidence="3">DsbC/DsbD-like thiol-disulfide interchange protein</fullName>
    </submittedName>
</protein>
<name>A0A7W6M794_9RHOB</name>
<evidence type="ECO:0000259" key="2">
    <source>
        <dbReference type="Pfam" id="PF11412"/>
    </source>
</evidence>
<gene>
    <name evidence="3" type="ORF">GGR93_001134</name>
</gene>
<accession>A0A7W6M794</accession>
<dbReference type="EMBL" id="JACIFU010000001">
    <property type="protein sequence ID" value="MBB4173373.1"/>
    <property type="molecule type" value="Genomic_DNA"/>
</dbReference>
<dbReference type="Proteomes" id="UP000565745">
    <property type="component" value="Unassembled WGS sequence"/>
</dbReference>
<evidence type="ECO:0000256" key="1">
    <source>
        <dbReference type="SAM" id="SignalP"/>
    </source>
</evidence>
<organism evidence="3 4">
    <name type="scientific">Sulfitobacter noctilucicola</name>
    <dbReference type="NCBI Taxonomy" id="1342301"/>
    <lineage>
        <taxon>Bacteria</taxon>
        <taxon>Pseudomonadati</taxon>
        <taxon>Pseudomonadota</taxon>
        <taxon>Alphaproteobacteria</taxon>
        <taxon>Rhodobacterales</taxon>
        <taxon>Roseobacteraceae</taxon>
        <taxon>Sulfitobacter</taxon>
    </lineage>
</organism>
<feature type="chain" id="PRO_5030618589" evidence="1">
    <location>
        <begin position="21"/>
        <end position="268"/>
    </location>
</feature>
<keyword evidence="4" id="KW-1185">Reference proteome</keyword>
<evidence type="ECO:0000313" key="4">
    <source>
        <dbReference type="Proteomes" id="UP000565745"/>
    </source>
</evidence>
<keyword evidence="1" id="KW-0732">Signal</keyword>
<proteinExistence type="predicted"/>
<reference evidence="3 4" key="1">
    <citation type="submission" date="2020-08" db="EMBL/GenBank/DDBJ databases">
        <title>Genomic Encyclopedia of Type Strains, Phase IV (KMG-IV): sequencing the most valuable type-strain genomes for metagenomic binning, comparative biology and taxonomic classification.</title>
        <authorList>
            <person name="Goeker M."/>
        </authorList>
    </citation>
    <scope>NUCLEOTIDE SEQUENCE [LARGE SCALE GENOMIC DNA]</scope>
    <source>
        <strain evidence="3 4">DSM 101015</strain>
    </source>
</reference>
<dbReference type="RefSeq" id="WP_052836121.1">
    <property type="nucleotide sequence ID" value="NZ_JACIFU010000001.1"/>
</dbReference>
<comment type="caution">
    <text evidence="3">The sequence shown here is derived from an EMBL/GenBank/DDBJ whole genome shotgun (WGS) entry which is preliminary data.</text>
</comment>